<accession>F0EPN9</accession>
<gene>
    <name evidence="6 8" type="primary">ezrA</name>
    <name evidence="8" type="ORF">HMPREF9087_3381</name>
</gene>
<keyword evidence="6" id="KW-0131">Cell cycle</keyword>
<dbReference type="HOGENOM" id="CLU_034079_2_0_9"/>
<comment type="caution">
    <text evidence="8">The sequence shown here is derived from an EMBL/GenBank/DDBJ whole genome shotgun (WGS) entry which is preliminary data.</text>
</comment>
<dbReference type="Pfam" id="PF06160">
    <property type="entry name" value="EzrA"/>
    <property type="match status" value="1"/>
</dbReference>
<keyword evidence="1 6" id="KW-0812">Transmembrane</keyword>
<dbReference type="GO" id="GO:0000917">
    <property type="term" value="P:division septum assembly"/>
    <property type="evidence" value="ECO:0007669"/>
    <property type="project" value="UniProtKB-KW"/>
</dbReference>
<keyword evidence="6" id="KW-1003">Cell membrane</keyword>
<evidence type="ECO:0000256" key="6">
    <source>
        <dbReference type="HAMAP-Rule" id="MF_00728"/>
    </source>
</evidence>
<feature type="transmembrane region" description="Helical" evidence="7">
    <location>
        <begin position="44"/>
        <end position="65"/>
    </location>
</feature>
<protein>
    <recommendedName>
        <fullName evidence="6">Septation ring formation regulator EzrA</fullName>
    </recommendedName>
</protein>
<dbReference type="AlphaFoldDB" id="F0EPN9"/>
<evidence type="ECO:0000256" key="7">
    <source>
        <dbReference type="SAM" id="Phobius"/>
    </source>
</evidence>
<organism evidence="8 9">
    <name type="scientific">Enterococcus casseliflavus ATCC 12755</name>
    <dbReference type="NCBI Taxonomy" id="888066"/>
    <lineage>
        <taxon>Bacteria</taxon>
        <taxon>Bacillati</taxon>
        <taxon>Bacillota</taxon>
        <taxon>Bacilli</taxon>
        <taxon>Lactobacillales</taxon>
        <taxon>Enterococcaceae</taxon>
        <taxon>Enterococcus</taxon>
    </lineage>
</organism>
<dbReference type="InterPro" id="IPR010379">
    <property type="entry name" value="EzrA"/>
</dbReference>
<reference evidence="8 9" key="1">
    <citation type="submission" date="2011-01" db="EMBL/GenBank/DDBJ databases">
        <authorList>
            <person name="Muzny D."/>
            <person name="Qin X."/>
            <person name="Deng J."/>
            <person name="Jiang H."/>
            <person name="Liu Y."/>
            <person name="Qu J."/>
            <person name="Song X.-Z."/>
            <person name="Zhang L."/>
            <person name="Thornton R."/>
            <person name="Coyle M."/>
            <person name="Francisco L."/>
            <person name="Jackson L."/>
            <person name="Javaid M."/>
            <person name="Korchina V."/>
            <person name="Kovar C."/>
            <person name="Mata R."/>
            <person name="Mathew T."/>
            <person name="Ngo R."/>
            <person name="Nguyen L."/>
            <person name="Nguyen N."/>
            <person name="Okwuonu G."/>
            <person name="Ongeri F."/>
            <person name="Pham C."/>
            <person name="Simmons D."/>
            <person name="Wilczek-Boney K."/>
            <person name="Hale W."/>
            <person name="Jakkamsetti A."/>
            <person name="Pham P."/>
            <person name="Ruth R."/>
            <person name="San Lucas F."/>
            <person name="Warren J."/>
            <person name="Zhang J."/>
            <person name="Zhao Z."/>
            <person name="Zhou C."/>
            <person name="Zhu D."/>
            <person name="Lee S."/>
            <person name="Bess C."/>
            <person name="Blankenburg K."/>
            <person name="Forbes L."/>
            <person name="Fu Q."/>
            <person name="Gubbala S."/>
            <person name="Hirani K."/>
            <person name="Jayaseelan J.C."/>
            <person name="Lara F."/>
            <person name="Munidasa M."/>
            <person name="Palculict T."/>
            <person name="Patil S."/>
            <person name="Pu L.-L."/>
            <person name="Saada N."/>
            <person name="Tang L."/>
            <person name="Weissenberger G."/>
            <person name="Zhu Y."/>
            <person name="Hemphill L."/>
            <person name="Shang Y."/>
            <person name="Youmans B."/>
            <person name="Ayvaz T."/>
            <person name="Ross M."/>
            <person name="Santibanez J."/>
            <person name="Aqrawi P."/>
            <person name="Gross S."/>
            <person name="Joshi V."/>
            <person name="Fowler G."/>
            <person name="Nazareth L."/>
            <person name="Reid J."/>
            <person name="Worley K."/>
            <person name="Petrosino J."/>
            <person name="Highlander S."/>
            <person name="Gibbs R."/>
        </authorList>
    </citation>
    <scope>NUCLEOTIDE SEQUENCE [LARGE SCALE GENOMIC DNA]</scope>
    <source>
        <strain evidence="8 9">ATCC 12755</strain>
    </source>
</reference>
<dbReference type="GO" id="GO:0005886">
    <property type="term" value="C:plasma membrane"/>
    <property type="evidence" value="ECO:0007669"/>
    <property type="project" value="UniProtKB-SubCell"/>
</dbReference>
<keyword evidence="5 6" id="KW-0717">Septation</keyword>
<proteinExistence type="inferred from homology"/>
<name>F0EPN9_ENTCA</name>
<evidence type="ECO:0000313" key="9">
    <source>
        <dbReference type="Proteomes" id="UP000004835"/>
    </source>
</evidence>
<dbReference type="GO" id="GO:0000921">
    <property type="term" value="P:septin ring assembly"/>
    <property type="evidence" value="ECO:0007669"/>
    <property type="project" value="InterPro"/>
</dbReference>
<dbReference type="EMBL" id="AEWT01000031">
    <property type="protein sequence ID" value="EGC68264.1"/>
    <property type="molecule type" value="Genomic_DNA"/>
</dbReference>
<comment type="similarity">
    <text evidence="6">Belongs to the EzrA family.</text>
</comment>
<dbReference type="Proteomes" id="UP000004835">
    <property type="component" value="Unassembled WGS sequence"/>
</dbReference>
<feature type="coiled-coil region" evidence="6">
    <location>
        <begin position="150"/>
        <end position="205"/>
    </location>
</feature>
<evidence type="ECO:0000256" key="3">
    <source>
        <dbReference type="ARBA" id="ARBA00023054"/>
    </source>
</evidence>
<keyword evidence="4 6" id="KW-0472">Membrane</keyword>
<keyword evidence="6" id="KW-0132">Cell division</keyword>
<feature type="topological domain" description="Cytoplasmic" evidence="6">
    <location>
        <begin position="67"/>
        <end position="612"/>
    </location>
</feature>
<feature type="coiled-coil region" evidence="6">
    <location>
        <begin position="500"/>
        <end position="534"/>
    </location>
</feature>
<dbReference type="GO" id="GO:0005940">
    <property type="term" value="C:septin ring"/>
    <property type="evidence" value="ECO:0007669"/>
    <property type="project" value="InterPro"/>
</dbReference>
<keyword evidence="3 6" id="KW-0175">Coiled coil</keyword>
<evidence type="ECO:0000313" key="8">
    <source>
        <dbReference type="EMBL" id="EGC68264.1"/>
    </source>
</evidence>
<evidence type="ECO:0000256" key="2">
    <source>
        <dbReference type="ARBA" id="ARBA00022989"/>
    </source>
</evidence>
<sequence length="612" mass="72035">MLFYKGTVCPFILNELINQSADQQILDETCIFENWRNHKMGTNIIFGIVIAIIIIAAVLYAIGFFMRKKNQEKLNDLEKRKENLFDLPVIEEVDEVKRMHLVGQSQNTFREWNQQWTDISTKSFAELESQIFEVEELNERIRFFKAKGAIVQAEATMDEMERQVEEIRAGLKELRESEERNSLEVQKALDVYEDLKKKLRDQGEEFGPAYNELQKQIKNIEIEFTQFVTLNTSGDPVEAREVLDQAEKHTYEVEDLMKRIPAAYEELNRTFPDQLKEIQDGYKKLLEQKYVFPEANFQEEINRVKKRVENSMNDLAKTEVASVEVASRDTASDIDALYTVMEREINAKKYVMKNRQIIEDYIDHATKNNRQLLIELDHTAQSYTLNHNELGRVRGFQTEVDELARRNNEYLPQLEKHEIPYSEVQSFYKDAYKILDDVESQQVEIDDSLAELRRGEKVAQEKVESFEFRLRNLKRFVEKQRLPGLPGEYLEFFFVATDRVEELGKELNKIRINMQEINKLVSVCEEDLDLLDEQTKDLVDAAALTEQMMQYANRYRHSHPDIKAAIDKSLYLFSKEYRYQDALDEIGTALERVEPGAFKRIENFYFNNRDLV</sequence>
<feature type="coiled-coil region" evidence="6">
    <location>
        <begin position="294"/>
        <end position="321"/>
    </location>
</feature>
<comment type="function">
    <text evidence="6">Negative regulator of FtsZ ring formation; modulates the frequency and position of FtsZ ring formation. Inhibits FtsZ ring formation at polar sites. Interacts either with FtsZ or with one of its binding partners to promote depolymerization.</text>
</comment>
<evidence type="ECO:0000256" key="4">
    <source>
        <dbReference type="ARBA" id="ARBA00023136"/>
    </source>
</evidence>
<evidence type="ECO:0000256" key="5">
    <source>
        <dbReference type="ARBA" id="ARBA00023210"/>
    </source>
</evidence>
<keyword evidence="2 6" id="KW-1133">Transmembrane helix</keyword>
<feature type="topological domain" description="Extracellular" evidence="6">
    <location>
        <begin position="1"/>
        <end position="47"/>
    </location>
</feature>
<evidence type="ECO:0000256" key="1">
    <source>
        <dbReference type="ARBA" id="ARBA00022692"/>
    </source>
</evidence>
<dbReference type="HAMAP" id="MF_00728">
    <property type="entry name" value="EzrA"/>
    <property type="match status" value="1"/>
</dbReference>
<comment type="subcellular location">
    <subcellularLocation>
        <location evidence="6">Cell membrane</location>
        <topology evidence="6">Single-pass membrane protein</topology>
    </subcellularLocation>
    <text evidence="6">Colocalized with FtsZ to the nascent septal site.</text>
</comment>
<dbReference type="NCBIfam" id="NF003410">
    <property type="entry name" value="PRK04778.1-4"/>
    <property type="match status" value="1"/>
</dbReference>